<dbReference type="InterPro" id="IPR052724">
    <property type="entry name" value="GT117_domain-containing"/>
</dbReference>
<feature type="transmembrane region" description="Helical" evidence="1">
    <location>
        <begin position="258"/>
        <end position="279"/>
    </location>
</feature>
<dbReference type="RefSeq" id="WP_163605703.1">
    <property type="nucleotide sequence ID" value="NZ_JAABOO010000001.1"/>
</dbReference>
<gene>
    <name evidence="2" type="ORF">GWK08_04510</name>
</gene>
<dbReference type="AlphaFoldDB" id="A0A6P0UH97"/>
<evidence type="ECO:0000256" key="1">
    <source>
        <dbReference type="SAM" id="Phobius"/>
    </source>
</evidence>
<reference evidence="2 3" key="1">
    <citation type="submission" date="2020-01" db="EMBL/GenBank/DDBJ databases">
        <title>Leptobacterium flavescens.</title>
        <authorList>
            <person name="Wang G."/>
        </authorList>
    </citation>
    <scope>NUCLEOTIDE SEQUENCE [LARGE SCALE GENOMIC DNA]</scope>
    <source>
        <strain evidence="2 3">KCTC 22160</strain>
    </source>
</reference>
<keyword evidence="1" id="KW-1133">Transmembrane helix</keyword>
<name>A0A6P0UH97_9FLAO</name>
<evidence type="ECO:0000313" key="2">
    <source>
        <dbReference type="EMBL" id="NER12691.1"/>
    </source>
</evidence>
<feature type="transmembrane region" description="Helical" evidence="1">
    <location>
        <begin position="178"/>
        <end position="207"/>
    </location>
</feature>
<dbReference type="PANTHER" id="PTHR16214:SF3">
    <property type="entry name" value="TRANSMEMBRANE PROTEIN 260"/>
    <property type="match status" value="1"/>
</dbReference>
<feature type="transmembrane region" description="Helical" evidence="1">
    <location>
        <begin position="80"/>
        <end position="99"/>
    </location>
</feature>
<organism evidence="2 3">
    <name type="scientific">Leptobacterium flavescens</name>
    <dbReference type="NCBI Taxonomy" id="472055"/>
    <lineage>
        <taxon>Bacteria</taxon>
        <taxon>Pseudomonadati</taxon>
        <taxon>Bacteroidota</taxon>
        <taxon>Flavobacteriia</taxon>
        <taxon>Flavobacteriales</taxon>
        <taxon>Flavobacteriaceae</taxon>
        <taxon>Leptobacterium</taxon>
    </lineage>
</organism>
<accession>A0A6P0UH97</accession>
<dbReference type="Proteomes" id="UP000468581">
    <property type="component" value="Unassembled WGS sequence"/>
</dbReference>
<protein>
    <submittedName>
        <fullName evidence="2">DUF2723 domain-containing protein</fullName>
    </submittedName>
</protein>
<dbReference type="Pfam" id="PF11028">
    <property type="entry name" value="TMEM260-like"/>
    <property type="match status" value="1"/>
</dbReference>
<feature type="transmembrane region" description="Helical" evidence="1">
    <location>
        <begin position="219"/>
        <end position="238"/>
    </location>
</feature>
<feature type="transmembrane region" description="Helical" evidence="1">
    <location>
        <begin position="56"/>
        <end position="73"/>
    </location>
</feature>
<keyword evidence="1" id="KW-0812">Transmembrane</keyword>
<feature type="transmembrane region" description="Helical" evidence="1">
    <location>
        <begin position="598"/>
        <end position="618"/>
    </location>
</feature>
<feature type="transmembrane region" description="Helical" evidence="1">
    <location>
        <begin position="544"/>
        <end position="561"/>
    </location>
</feature>
<feature type="transmembrane region" description="Helical" evidence="1">
    <location>
        <begin position="286"/>
        <end position="310"/>
    </location>
</feature>
<sequence length="1082" mass="125640">MPEHQLKKWNTIIGWVVFLIAFVTYSLTVEPTASFWDCSEYITTSSKLQVGHPPGAPLFQMMGAFFSVFATEADQIAKMVNYVSVSSSALTIMLLFWIITNLLKKLAVKDGPITISKAVAIISGGLTGALALTFSDTFWFSAVEAEVYAMAVLFMALMFWLALKWIDETDSPRANRWLILIALVTGLSFGVHFMALLTIPAIFMLYFFKTRGKITIKSFILANALSAGVLLFIFKLMMPSALKFFGYMEVYFVNSIGLPFNSGTIIAALLLIGAFYLGLRYTRKKAYVNANTLILCTAFIFIGFSSWLMIPIRANSGVTINLFNPSDARQLLAYYNLEQYPENPLLHGPLYTDMFAGNDPDNPSKDDKPKYERDEENGKYIIVNKYKDALRAPHKDHMIFLPRMWSREHAENYMAFGGAPAIKIKPEYANQAELRSAINKMYFDVRNGNISEERYIGFIKEFREYIEVERPSLMQNLNYLFEYQIGYMYWRYFMWNFSGRQDDIQGEYNNHGNWLSGIDLIDSRRLGSQKNLPSDIRNNKARNTYYLLPLILGLFGFVFQLRKDPKRLWVLTSLFLFTGIALKLYLNERPFEPRERDYALVGSFYVFTIWIGIGAYMLINELQKLLSYRVMTPVLTGIGLLTVPTLMAYQNWDDHDRSNRYTAQAMARSFLDSIQENKGSILFTAGDNDTYALWYAQEVEGYRRDVKTVNSSSLLSADWHIDQVKRRSYESEGIPSQLTHKQYAWGVRDIIRYEELTDSIWSIKDFMNWVSSDDPKTKYGHLVKQFGGDPNELAESDQDMVYYPTNKIRIPVNKENVMKSGIVKEKDKHLIVDYIDIELPKSYLTKNRLLMLDILANNDWKRPLYFVGGTSDPAEYIWLKDYLQLDGLVYKLVPIKTPVAENSPFDLGRIDTELMYDTIMKWSWGNSGHPDVYHDPRTRVNGITYRNSMARLVEKLIEEGKNEKAVHIMDLAMEKMPIDQYGYYVFLEPYIEGYYQVGEKEKARNIYHKLTHKYREYLDYYADLDLEMQYSMGSDIVSKIEYYRNLLSIMAKYEEENFARKEIDLFNNYLEKFLHFYRRENQ</sequence>
<dbReference type="PANTHER" id="PTHR16214">
    <property type="entry name" value="TRANSMEMBRANE PROTEIN 260"/>
    <property type="match status" value="1"/>
</dbReference>
<dbReference type="InterPro" id="IPR021280">
    <property type="entry name" value="TMEM260-like"/>
</dbReference>
<dbReference type="EMBL" id="JAABOO010000001">
    <property type="protein sequence ID" value="NER12691.1"/>
    <property type="molecule type" value="Genomic_DNA"/>
</dbReference>
<feature type="transmembrane region" description="Helical" evidence="1">
    <location>
        <begin position="12"/>
        <end position="36"/>
    </location>
</feature>
<feature type="transmembrane region" description="Helical" evidence="1">
    <location>
        <begin position="119"/>
        <end position="140"/>
    </location>
</feature>
<keyword evidence="3" id="KW-1185">Reference proteome</keyword>
<feature type="transmembrane region" description="Helical" evidence="1">
    <location>
        <begin position="630"/>
        <end position="649"/>
    </location>
</feature>
<proteinExistence type="predicted"/>
<comment type="caution">
    <text evidence="2">The sequence shown here is derived from an EMBL/GenBank/DDBJ whole genome shotgun (WGS) entry which is preliminary data.</text>
</comment>
<feature type="transmembrane region" description="Helical" evidence="1">
    <location>
        <begin position="568"/>
        <end position="586"/>
    </location>
</feature>
<keyword evidence="1" id="KW-0472">Membrane</keyword>
<feature type="transmembrane region" description="Helical" evidence="1">
    <location>
        <begin position="147"/>
        <end position="166"/>
    </location>
</feature>
<evidence type="ECO:0000313" key="3">
    <source>
        <dbReference type="Proteomes" id="UP000468581"/>
    </source>
</evidence>